<dbReference type="GO" id="GO:0003700">
    <property type="term" value="F:DNA-binding transcription factor activity"/>
    <property type="evidence" value="ECO:0007669"/>
    <property type="project" value="InterPro"/>
</dbReference>
<dbReference type="InterPro" id="IPR003725">
    <property type="entry name" value="ModE-bd_N"/>
</dbReference>
<protein>
    <submittedName>
        <fullName evidence="2">Molybdate transport system regulatory protein</fullName>
    </submittedName>
</protein>
<gene>
    <name evidence="2" type="ORF">SAMN05443662_1451</name>
</gene>
<organism evidence="2 3">
    <name type="scientific">Sulfurivirga caldicuralii</name>
    <dbReference type="NCBI Taxonomy" id="364032"/>
    <lineage>
        <taxon>Bacteria</taxon>
        <taxon>Pseudomonadati</taxon>
        <taxon>Pseudomonadota</taxon>
        <taxon>Gammaproteobacteria</taxon>
        <taxon>Thiotrichales</taxon>
        <taxon>Piscirickettsiaceae</taxon>
        <taxon>Sulfurivirga</taxon>
    </lineage>
</organism>
<reference evidence="2 3" key="1">
    <citation type="submission" date="2016-11" db="EMBL/GenBank/DDBJ databases">
        <authorList>
            <person name="Jaros S."/>
            <person name="Januszkiewicz K."/>
            <person name="Wedrychowicz H."/>
        </authorList>
    </citation>
    <scope>NUCLEOTIDE SEQUENCE [LARGE SCALE GENOMIC DNA]</scope>
    <source>
        <strain evidence="2 3">DSM 17737</strain>
    </source>
</reference>
<dbReference type="STRING" id="364032.SAMN05443662_1451"/>
<dbReference type="AlphaFoldDB" id="A0A1N6GQJ2"/>
<dbReference type="PANTHER" id="PTHR30432:SF1">
    <property type="entry name" value="DNA-BINDING TRANSCRIPTIONAL DUAL REGULATOR MODE"/>
    <property type="match status" value="1"/>
</dbReference>
<evidence type="ECO:0000313" key="3">
    <source>
        <dbReference type="Proteomes" id="UP000198461"/>
    </source>
</evidence>
<dbReference type="NCBIfam" id="TIGR00637">
    <property type="entry name" value="ModE_repress"/>
    <property type="match status" value="1"/>
</dbReference>
<feature type="domain" description="HTH lysR-type" evidence="1">
    <location>
        <begin position="60"/>
        <end position="120"/>
    </location>
</feature>
<dbReference type="InterPro" id="IPR036388">
    <property type="entry name" value="WH-like_DNA-bd_sf"/>
</dbReference>
<name>A0A1N6GQJ2_9GAMM</name>
<dbReference type="InterPro" id="IPR000847">
    <property type="entry name" value="LysR_HTH_N"/>
</dbReference>
<dbReference type="SUPFAM" id="SSF46785">
    <property type="entry name" value="Winged helix' DNA-binding domain"/>
    <property type="match status" value="1"/>
</dbReference>
<dbReference type="EMBL" id="FSRE01000003">
    <property type="protein sequence ID" value="SIO09821.1"/>
    <property type="molecule type" value="Genomic_DNA"/>
</dbReference>
<dbReference type="InterPro" id="IPR051815">
    <property type="entry name" value="Molybdate_resp_trans_reg"/>
</dbReference>
<evidence type="ECO:0000259" key="1">
    <source>
        <dbReference type="Pfam" id="PF00126"/>
    </source>
</evidence>
<evidence type="ECO:0000313" key="2">
    <source>
        <dbReference type="EMBL" id="SIO09821.1"/>
    </source>
</evidence>
<dbReference type="InterPro" id="IPR036390">
    <property type="entry name" value="WH_DNA-bd_sf"/>
</dbReference>
<accession>A0A1N6GQJ2</accession>
<sequence length="152" mass="16812">MDFVKQISNRLTPACHNKRMCAAPKTGNKLPGDAYTAHLRARFWLVNPETGEYVGKGRVALLEAIARTGSIRQAAKEMGMSYKRAWTLVQALNALGPKPMVEKEAGGRAGGGARLTPFGERTLAVYHGLQQDLARQAQELEARWLAHWLNEE</sequence>
<proteinExistence type="predicted"/>
<dbReference type="Pfam" id="PF00126">
    <property type="entry name" value="HTH_1"/>
    <property type="match status" value="1"/>
</dbReference>
<dbReference type="PANTHER" id="PTHR30432">
    <property type="entry name" value="TRANSCRIPTIONAL REGULATOR MODE"/>
    <property type="match status" value="1"/>
</dbReference>
<dbReference type="Proteomes" id="UP000198461">
    <property type="component" value="Unassembled WGS sequence"/>
</dbReference>
<dbReference type="Gene3D" id="1.10.10.10">
    <property type="entry name" value="Winged helix-like DNA-binding domain superfamily/Winged helix DNA-binding domain"/>
    <property type="match status" value="1"/>
</dbReference>
<keyword evidence="3" id="KW-1185">Reference proteome</keyword>